<feature type="transmembrane region" description="Helical" evidence="7">
    <location>
        <begin position="499"/>
        <end position="517"/>
    </location>
</feature>
<dbReference type="InterPro" id="IPR036259">
    <property type="entry name" value="MFS_trans_sf"/>
</dbReference>
<gene>
    <name evidence="8" type="ORF">B0T15DRAFT_481132</name>
</gene>
<comment type="caution">
    <text evidence="8">The sequence shown here is derived from an EMBL/GenBank/DDBJ whole genome shotgun (WGS) entry which is preliminary data.</text>
</comment>
<feature type="transmembrane region" description="Helical" evidence="7">
    <location>
        <begin position="131"/>
        <end position="152"/>
    </location>
</feature>
<keyword evidence="3 7" id="KW-0812">Transmembrane</keyword>
<reference evidence="8" key="2">
    <citation type="submission" date="2023-06" db="EMBL/GenBank/DDBJ databases">
        <authorList>
            <consortium name="Lawrence Berkeley National Laboratory"/>
            <person name="Mondo S.J."/>
            <person name="Hensen N."/>
            <person name="Bonometti L."/>
            <person name="Westerberg I."/>
            <person name="Brannstrom I.O."/>
            <person name="Guillou S."/>
            <person name="Cros-Aarteil S."/>
            <person name="Calhoun S."/>
            <person name="Haridas S."/>
            <person name="Kuo A."/>
            <person name="Pangilinan J."/>
            <person name="Riley R."/>
            <person name="Labutti K."/>
            <person name="Andreopoulos B."/>
            <person name="Lipzen A."/>
            <person name="Chen C."/>
            <person name="Yanf M."/>
            <person name="Daum C."/>
            <person name="Ng V."/>
            <person name="Clum A."/>
            <person name="Steindorff A."/>
            <person name="Ohm R."/>
            <person name="Martin F."/>
            <person name="Silar P."/>
            <person name="Natvig D."/>
            <person name="Lalanne C."/>
            <person name="Gautier V."/>
            <person name="Ament-Velasquez S.L."/>
            <person name="Kruys A."/>
            <person name="Hutchinson M.I."/>
            <person name="Powell A.J."/>
            <person name="Barry K."/>
            <person name="Miller A.N."/>
            <person name="Grigoriev I.V."/>
            <person name="Debuchy R."/>
            <person name="Gladieux P."/>
            <person name="Thoren M.H."/>
            <person name="Johannesson H."/>
        </authorList>
    </citation>
    <scope>NUCLEOTIDE SEQUENCE</scope>
    <source>
        <strain evidence="8">CBS 333.67</strain>
    </source>
</reference>
<accession>A0AAJ0M546</accession>
<protein>
    <submittedName>
        <fullName evidence="8">Oligopeptide transporter</fullName>
    </submittedName>
</protein>
<dbReference type="EMBL" id="JAUDZG010000001">
    <property type="protein sequence ID" value="KAK3309421.1"/>
    <property type="molecule type" value="Genomic_DNA"/>
</dbReference>
<feature type="transmembrane region" description="Helical" evidence="7">
    <location>
        <begin position="362"/>
        <end position="379"/>
    </location>
</feature>
<dbReference type="GeneID" id="87884837"/>
<feature type="compositionally biased region" description="Basic and acidic residues" evidence="6">
    <location>
        <begin position="7"/>
        <end position="16"/>
    </location>
</feature>
<feature type="transmembrane region" description="Helical" evidence="7">
    <location>
        <begin position="467"/>
        <end position="487"/>
    </location>
</feature>
<feature type="region of interest" description="Disordered" evidence="6">
    <location>
        <begin position="1"/>
        <end position="26"/>
    </location>
</feature>
<evidence type="ECO:0000313" key="8">
    <source>
        <dbReference type="EMBL" id="KAK3309421.1"/>
    </source>
</evidence>
<name>A0AAJ0M546_9PEZI</name>
<evidence type="ECO:0000313" key="9">
    <source>
        <dbReference type="Proteomes" id="UP001273166"/>
    </source>
</evidence>
<dbReference type="Proteomes" id="UP001273166">
    <property type="component" value="Unassembled WGS sequence"/>
</dbReference>
<evidence type="ECO:0000256" key="3">
    <source>
        <dbReference type="ARBA" id="ARBA00022692"/>
    </source>
</evidence>
<sequence>MLTGPSKKQDPEKQPDHVAPTPVEIDPVQLVDEPPTAEELETLPRVCDKIPYAIFFIVVAEVAERFTYRSLTGPMQNYIQNPFHDTDHPGALGKGQATATAIGYFFTCWCYLTPIFGAIIADSWLGRLKTILIGTTTATVGVLILFITSIPLCLEKGAGFPGLIVALFIIGLGAGGIKSNVGPLVAEQYVNKKARVSVDSDGRRVIIDPDITIQTIFSRYYWIMNIGACSGLIATWLELRVGFWGTFLIPLCIYAVAVIVLVLGRHKYVTRPAEGSIVPKAVQALWIGFRNNRNMDMAKPSNMMEQSGTSNVSWDDHFVDEIKVALTACRVLPLFWLSHGTSIGNVISLAAEMKTFGLPNDLLAGSVNPLSILILIPIFDRFLYPALRRMNIQFLPITRISFGFLAMSGAIALAAGLQSLVYSSPSESINFFSIFPIYVLTAVSEILAFVSSMEYAYTKAPRSMKSLVASINLLLCAVGSLLGLAISPTSEKPRVMVQFASLSGIMFIAAIAFYVLFSKYNKEEEKMNSVERGTDDDDTTQA</sequence>
<feature type="transmembrane region" description="Helical" evidence="7">
    <location>
        <begin position="101"/>
        <end position="119"/>
    </location>
</feature>
<dbReference type="InterPro" id="IPR000109">
    <property type="entry name" value="POT_fam"/>
</dbReference>
<dbReference type="GO" id="GO:0022857">
    <property type="term" value="F:transmembrane transporter activity"/>
    <property type="evidence" value="ECO:0007669"/>
    <property type="project" value="InterPro"/>
</dbReference>
<evidence type="ECO:0000256" key="5">
    <source>
        <dbReference type="ARBA" id="ARBA00023136"/>
    </source>
</evidence>
<dbReference type="Gene3D" id="1.20.1250.20">
    <property type="entry name" value="MFS general substrate transporter like domains"/>
    <property type="match status" value="1"/>
</dbReference>
<dbReference type="AlphaFoldDB" id="A0AAJ0M546"/>
<keyword evidence="5 7" id="KW-0472">Membrane</keyword>
<evidence type="ECO:0000256" key="2">
    <source>
        <dbReference type="ARBA" id="ARBA00005982"/>
    </source>
</evidence>
<comment type="similarity">
    <text evidence="2">Belongs to the major facilitator superfamily. Proton-dependent oligopeptide transporter (POT/PTR) (TC 2.A.17) family.</text>
</comment>
<keyword evidence="4 7" id="KW-1133">Transmembrane helix</keyword>
<keyword evidence="9" id="KW-1185">Reference proteome</keyword>
<evidence type="ECO:0000256" key="7">
    <source>
        <dbReference type="SAM" id="Phobius"/>
    </source>
</evidence>
<organism evidence="8 9">
    <name type="scientific">Chaetomium strumarium</name>
    <dbReference type="NCBI Taxonomy" id="1170767"/>
    <lineage>
        <taxon>Eukaryota</taxon>
        <taxon>Fungi</taxon>
        <taxon>Dikarya</taxon>
        <taxon>Ascomycota</taxon>
        <taxon>Pezizomycotina</taxon>
        <taxon>Sordariomycetes</taxon>
        <taxon>Sordariomycetidae</taxon>
        <taxon>Sordariales</taxon>
        <taxon>Chaetomiaceae</taxon>
        <taxon>Chaetomium</taxon>
    </lineage>
</organism>
<dbReference type="Pfam" id="PF00854">
    <property type="entry name" value="PTR2"/>
    <property type="match status" value="1"/>
</dbReference>
<feature type="transmembrane region" description="Helical" evidence="7">
    <location>
        <begin position="220"/>
        <end position="237"/>
    </location>
</feature>
<dbReference type="RefSeq" id="XP_062725201.1">
    <property type="nucleotide sequence ID" value="XM_062866008.1"/>
</dbReference>
<reference evidence="8" key="1">
    <citation type="journal article" date="2023" name="Mol. Phylogenet. Evol.">
        <title>Genome-scale phylogeny and comparative genomics of the fungal order Sordariales.</title>
        <authorList>
            <person name="Hensen N."/>
            <person name="Bonometti L."/>
            <person name="Westerberg I."/>
            <person name="Brannstrom I.O."/>
            <person name="Guillou S."/>
            <person name="Cros-Aarteil S."/>
            <person name="Calhoun S."/>
            <person name="Haridas S."/>
            <person name="Kuo A."/>
            <person name="Mondo S."/>
            <person name="Pangilinan J."/>
            <person name="Riley R."/>
            <person name="LaButti K."/>
            <person name="Andreopoulos B."/>
            <person name="Lipzen A."/>
            <person name="Chen C."/>
            <person name="Yan M."/>
            <person name="Daum C."/>
            <person name="Ng V."/>
            <person name="Clum A."/>
            <person name="Steindorff A."/>
            <person name="Ohm R.A."/>
            <person name="Martin F."/>
            <person name="Silar P."/>
            <person name="Natvig D.O."/>
            <person name="Lalanne C."/>
            <person name="Gautier V."/>
            <person name="Ament-Velasquez S.L."/>
            <person name="Kruys A."/>
            <person name="Hutchinson M.I."/>
            <person name="Powell A.J."/>
            <person name="Barry K."/>
            <person name="Miller A.N."/>
            <person name="Grigoriev I.V."/>
            <person name="Debuchy R."/>
            <person name="Gladieux P."/>
            <person name="Hiltunen Thoren M."/>
            <person name="Johannesson H."/>
        </authorList>
    </citation>
    <scope>NUCLEOTIDE SEQUENCE</scope>
    <source>
        <strain evidence="8">CBS 333.67</strain>
    </source>
</reference>
<feature type="transmembrane region" description="Helical" evidence="7">
    <location>
        <begin position="331"/>
        <end position="350"/>
    </location>
</feature>
<feature type="transmembrane region" description="Helical" evidence="7">
    <location>
        <begin position="158"/>
        <end position="177"/>
    </location>
</feature>
<comment type="subcellular location">
    <subcellularLocation>
        <location evidence="1">Membrane</location>
        <topology evidence="1">Multi-pass membrane protein</topology>
    </subcellularLocation>
</comment>
<feature type="transmembrane region" description="Helical" evidence="7">
    <location>
        <begin position="400"/>
        <end position="422"/>
    </location>
</feature>
<proteinExistence type="inferred from homology"/>
<dbReference type="PANTHER" id="PTHR11654">
    <property type="entry name" value="OLIGOPEPTIDE TRANSPORTER-RELATED"/>
    <property type="match status" value="1"/>
</dbReference>
<feature type="transmembrane region" description="Helical" evidence="7">
    <location>
        <begin position="243"/>
        <end position="263"/>
    </location>
</feature>
<feature type="transmembrane region" description="Helical" evidence="7">
    <location>
        <begin position="434"/>
        <end position="455"/>
    </location>
</feature>
<evidence type="ECO:0000256" key="4">
    <source>
        <dbReference type="ARBA" id="ARBA00022989"/>
    </source>
</evidence>
<dbReference type="GO" id="GO:0016020">
    <property type="term" value="C:membrane"/>
    <property type="evidence" value="ECO:0007669"/>
    <property type="project" value="UniProtKB-SubCell"/>
</dbReference>
<evidence type="ECO:0000256" key="6">
    <source>
        <dbReference type="SAM" id="MobiDB-lite"/>
    </source>
</evidence>
<dbReference type="SUPFAM" id="SSF103473">
    <property type="entry name" value="MFS general substrate transporter"/>
    <property type="match status" value="1"/>
</dbReference>
<evidence type="ECO:0000256" key="1">
    <source>
        <dbReference type="ARBA" id="ARBA00004141"/>
    </source>
</evidence>